<comment type="caution">
    <text evidence="13">The sequence shown here is derived from an EMBL/GenBank/DDBJ whole genome shotgun (WGS) entry which is preliminary data.</text>
</comment>
<keyword evidence="7" id="KW-0862">Zinc</keyword>
<evidence type="ECO:0000256" key="10">
    <source>
        <dbReference type="ARBA" id="ARBA00023136"/>
    </source>
</evidence>
<evidence type="ECO:0000256" key="6">
    <source>
        <dbReference type="ARBA" id="ARBA00022801"/>
    </source>
</evidence>
<feature type="transmembrane region" description="Helical" evidence="11">
    <location>
        <begin position="116"/>
        <end position="136"/>
    </location>
</feature>
<keyword evidence="8 11" id="KW-1133">Transmembrane helix</keyword>
<evidence type="ECO:0000256" key="1">
    <source>
        <dbReference type="ARBA" id="ARBA00001947"/>
    </source>
</evidence>
<keyword evidence="2" id="KW-1003">Cell membrane</keyword>
<evidence type="ECO:0000256" key="2">
    <source>
        <dbReference type="ARBA" id="ARBA00022475"/>
    </source>
</evidence>
<keyword evidence="3" id="KW-0645">Protease</keyword>
<dbReference type="InterPro" id="IPR001915">
    <property type="entry name" value="Peptidase_M48"/>
</dbReference>
<evidence type="ECO:0000256" key="9">
    <source>
        <dbReference type="ARBA" id="ARBA00023049"/>
    </source>
</evidence>
<dbReference type="EMBL" id="SJPN01000004">
    <property type="protein sequence ID" value="TWU02144.1"/>
    <property type="molecule type" value="Genomic_DNA"/>
</dbReference>
<keyword evidence="10 11" id="KW-0472">Membrane</keyword>
<keyword evidence="14" id="KW-1185">Reference proteome</keyword>
<dbReference type="Gene3D" id="3.30.2010.10">
    <property type="entry name" value="Metalloproteases ('zincins'), catalytic domain"/>
    <property type="match status" value="1"/>
</dbReference>
<dbReference type="Pfam" id="PF01435">
    <property type="entry name" value="Peptidase_M48"/>
    <property type="match status" value="1"/>
</dbReference>
<evidence type="ECO:0000259" key="12">
    <source>
        <dbReference type="Pfam" id="PF01435"/>
    </source>
</evidence>
<sequence>MLDFWKRKTRETRVSARWYSMVLVAQAITATTTGIVLGYILMFLTVAAIAFAVVQNDEARRRSENVDAVYSTEEPQSWSQSNRVHSAGQYRDAYLEFVHAFDQEVPVSEKCVDPTKMLWCTSLLSILGTWMAIGLATRFERRRIEREGGWAIGLAVGGHHVDQPSNAEQRRLINIVEELAIAYHCVPPAVLVMEAEPGINVFAAGLDPRSSILCVTAGALEHLQRDELQAVIAHEYSHLSSGDTHYGTKLTAILYGLAGIESVSMNLFIEGKRLLDDEVSHTGLAILFMIAGAAVYPFGLVGAISAQLLAMAFGRSRERFADANAVAKTRDPLALASALRRIDGHREHGRIRHPQAAIVAPMLFVDRFIRRGMLSTHPSIASRLQAIDPNGEHSPIYAPVASKTIRHESPQTMAVMSKLFGEQIDPVDSGQPLSFREPLATGTEQVSQLSSGLDGFYDSIPQPLIEFACVPASLPIALPLLLGITLDDHSHQDDIDKLWPVFESLEPQAKYALLAAICDSSVNATAQQRQSALAIVDRCMQLIDSSDWQRLGWAWMIRHSLQAAVPADPRKVQGDLVHHAQVILSVLCCCDGDGALTDFEYMRGWGQLEVGDAERLPPEELSWAAFEEALNGVSSAPAPFQHKLLVAIANTVSGDHVISPQEAVLVQVVRKILRCSEDWIAPCTSGSPA</sequence>
<proteinExistence type="predicted"/>
<evidence type="ECO:0000313" key="14">
    <source>
        <dbReference type="Proteomes" id="UP000320176"/>
    </source>
</evidence>
<feature type="domain" description="Peptidase M48" evidence="12">
    <location>
        <begin position="167"/>
        <end position="388"/>
    </location>
</feature>
<evidence type="ECO:0000256" key="8">
    <source>
        <dbReference type="ARBA" id="ARBA00022989"/>
    </source>
</evidence>
<keyword evidence="9" id="KW-0482">Metalloprotease</keyword>
<keyword evidence="5" id="KW-0479">Metal-binding</keyword>
<protein>
    <recommendedName>
        <fullName evidence="12">Peptidase M48 domain-containing protein</fullName>
    </recommendedName>
</protein>
<reference evidence="13 14" key="1">
    <citation type="submission" date="2019-02" db="EMBL/GenBank/DDBJ databases">
        <title>Deep-cultivation of Planctomycetes and their phenomic and genomic characterization uncovers novel biology.</title>
        <authorList>
            <person name="Wiegand S."/>
            <person name="Jogler M."/>
            <person name="Boedeker C."/>
            <person name="Pinto D."/>
            <person name="Vollmers J."/>
            <person name="Rivas-Marin E."/>
            <person name="Kohn T."/>
            <person name="Peeters S.H."/>
            <person name="Heuer A."/>
            <person name="Rast P."/>
            <person name="Oberbeckmann S."/>
            <person name="Bunk B."/>
            <person name="Jeske O."/>
            <person name="Meyerdierks A."/>
            <person name="Storesund J.E."/>
            <person name="Kallscheuer N."/>
            <person name="Luecker S."/>
            <person name="Lage O.M."/>
            <person name="Pohl T."/>
            <person name="Merkel B.J."/>
            <person name="Hornburger P."/>
            <person name="Mueller R.-W."/>
            <person name="Bruemmer F."/>
            <person name="Labrenz M."/>
            <person name="Spormann A.M."/>
            <person name="Op Den Camp H."/>
            <person name="Overmann J."/>
            <person name="Amann R."/>
            <person name="Jetten M.S.M."/>
            <person name="Mascher T."/>
            <person name="Medema M.H."/>
            <person name="Devos D.P."/>
            <person name="Kaster A.-K."/>
            <person name="Ovreas L."/>
            <person name="Rohde M."/>
            <person name="Galperin M.Y."/>
            <person name="Jogler C."/>
        </authorList>
    </citation>
    <scope>NUCLEOTIDE SEQUENCE [LARGE SCALE GENOMIC DNA]</scope>
    <source>
        <strain evidence="13 14">Pla52n</strain>
    </source>
</reference>
<dbReference type="GO" id="GO:0004222">
    <property type="term" value="F:metalloendopeptidase activity"/>
    <property type="evidence" value="ECO:0007669"/>
    <property type="project" value="InterPro"/>
</dbReference>
<dbReference type="InterPro" id="IPR050083">
    <property type="entry name" value="HtpX_protease"/>
</dbReference>
<organism evidence="13 14">
    <name type="scientific">Stieleria varia</name>
    <dbReference type="NCBI Taxonomy" id="2528005"/>
    <lineage>
        <taxon>Bacteria</taxon>
        <taxon>Pseudomonadati</taxon>
        <taxon>Planctomycetota</taxon>
        <taxon>Planctomycetia</taxon>
        <taxon>Pirellulales</taxon>
        <taxon>Pirellulaceae</taxon>
        <taxon>Stieleria</taxon>
    </lineage>
</organism>
<name>A0A5C6AVJ0_9BACT</name>
<dbReference type="RefSeq" id="WP_146520523.1">
    <property type="nucleotide sequence ID" value="NZ_CP151726.1"/>
</dbReference>
<dbReference type="PANTHER" id="PTHR43221:SF2">
    <property type="entry name" value="PROTEASE HTPX HOMOLOG"/>
    <property type="match status" value="1"/>
</dbReference>
<dbReference type="GO" id="GO:0006508">
    <property type="term" value="P:proteolysis"/>
    <property type="evidence" value="ECO:0007669"/>
    <property type="project" value="UniProtKB-KW"/>
</dbReference>
<evidence type="ECO:0000256" key="11">
    <source>
        <dbReference type="SAM" id="Phobius"/>
    </source>
</evidence>
<comment type="cofactor">
    <cofactor evidence="1">
        <name>Zn(2+)</name>
        <dbReference type="ChEBI" id="CHEBI:29105"/>
    </cofactor>
</comment>
<feature type="transmembrane region" description="Helical" evidence="11">
    <location>
        <begin position="21"/>
        <end position="54"/>
    </location>
</feature>
<evidence type="ECO:0000256" key="3">
    <source>
        <dbReference type="ARBA" id="ARBA00022670"/>
    </source>
</evidence>
<accession>A0A5C6AVJ0</accession>
<dbReference type="AlphaFoldDB" id="A0A5C6AVJ0"/>
<dbReference type="OrthoDB" id="15218at2"/>
<feature type="transmembrane region" description="Helical" evidence="11">
    <location>
        <begin position="284"/>
        <end position="310"/>
    </location>
</feature>
<dbReference type="Proteomes" id="UP000320176">
    <property type="component" value="Unassembled WGS sequence"/>
</dbReference>
<dbReference type="GO" id="GO:0046872">
    <property type="term" value="F:metal ion binding"/>
    <property type="evidence" value="ECO:0007669"/>
    <property type="project" value="UniProtKB-KW"/>
</dbReference>
<evidence type="ECO:0000313" key="13">
    <source>
        <dbReference type="EMBL" id="TWU02144.1"/>
    </source>
</evidence>
<evidence type="ECO:0000256" key="4">
    <source>
        <dbReference type="ARBA" id="ARBA00022692"/>
    </source>
</evidence>
<evidence type="ECO:0000256" key="7">
    <source>
        <dbReference type="ARBA" id="ARBA00022833"/>
    </source>
</evidence>
<dbReference type="PANTHER" id="PTHR43221">
    <property type="entry name" value="PROTEASE HTPX"/>
    <property type="match status" value="1"/>
</dbReference>
<keyword evidence="6" id="KW-0378">Hydrolase</keyword>
<evidence type="ECO:0000256" key="5">
    <source>
        <dbReference type="ARBA" id="ARBA00022723"/>
    </source>
</evidence>
<gene>
    <name evidence="13" type="ORF">Pla52n_31930</name>
</gene>
<keyword evidence="4 11" id="KW-0812">Transmembrane</keyword>